<dbReference type="PANTHER" id="PTHR44757:SF4">
    <property type="entry name" value="DIGUANYLATE CYCLASE DGCE-RELATED"/>
    <property type="match status" value="1"/>
</dbReference>
<dbReference type="InterPro" id="IPR001610">
    <property type="entry name" value="PAC"/>
</dbReference>
<evidence type="ECO:0000313" key="6">
    <source>
        <dbReference type="Proteomes" id="UP000664545"/>
    </source>
</evidence>
<dbReference type="InterPro" id="IPR035965">
    <property type="entry name" value="PAS-like_dom_sf"/>
</dbReference>
<comment type="caution">
    <text evidence="5">The sequence shown here is derived from an EMBL/GenBank/DDBJ whole genome shotgun (WGS) entry which is preliminary data.</text>
</comment>
<feature type="domain" description="GGDEF" evidence="3">
    <location>
        <begin position="549"/>
        <end position="678"/>
    </location>
</feature>
<dbReference type="InterPro" id="IPR003607">
    <property type="entry name" value="HD/PDEase_dom"/>
</dbReference>
<dbReference type="InterPro" id="IPR000160">
    <property type="entry name" value="GGDEF_dom"/>
</dbReference>
<feature type="domain" description="PAC" evidence="2">
    <location>
        <begin position="468"/>
        <end position="520"/>
    </location>
</feature>
<dbReference type="AlphaFoldDB" id="A0A939DAZ2"/>
<dbReference type="PROSITE" id="PS50887">
    <property type="entry name" value="GGDEF"/>
    <property type="match status" value="1"/>
</dbReference>
<feature type="domain" description="HD-GYP" evidence="4">
    <location>
        <begin position="669"/>
        <end position="853"/>
    </location>
</feature>
<keyword evidence="6" id="KW-1185">Reference proteome</keyword>
<dbReference type="CDD" id="cd00130">
    <property type="entry name" value="PAS"/>
    <property type="match status" value="2"/>
</dbReference>
<evidence type="ECO:0000259" key="4">
    <source>
        <dbReference type="PROSITE" id="PS51832"/>
    </source>
</evidence>
<dbReference type="SMART" id="SM00091">
    <property type="entry name" value="PAS"/>
    <property type="match status" value="3"/>
</dbReference>
<dbReference type="Gene3D" id="3.30.70.270">
    <property type="match status" value="1"/>
</dbReference>
<dbReference type="CDD" id="cd01949">
    <property type="entry name" value="GGDEF"/>
    <property type="match status" value="1"/>
</dbReference>
<dbReference type="NCBIfam" id="TIGR00254">
    <property type="entry name" value="GGDEF"/>
    <property type="match status" value="1"/>
</dbReference>
<dbReference type="PROSITE" id="PS50112">
    <property type="entry name" value="PAS"/>
    <property type="match status" value="2"/>
</dbReference>
<dbReference type="Gene3D" id="1.10.3210.10">
    <property type="entry name" value="Hypothetical protein af1432"/>
    <property type="match status" value="1"/>
</dbReference>
<dbReference type="InterPro" id="IPR052155">
    <property type="entry name" value="Biofilm_reg_signaling"/>
</dbReference>
<evidence type="ECO:0000259" key="1">
    <source>
        <dbReference type="PROSITE" id="PS50112"/>
    </source>
</evidence>
<dbReference type="InterPro" id="IPR013656">
    <property type="entry name" value="PAS_4"/>
</dbReference>
<dbReference type="PROSITE" id="PS50113">
    <property type="entry name" value="PAC"/>
    <property type="match status" value="1"/>
</dbReference>
<dbReference type="NCBIfam" id="TIGR00229">
    <property type="entry name" value="sensory_box"/>
    <property type="match status" value="4"/>
</dbReference>
<dbReference type="PROSITE" id="PS51832">
    <property type="entry name" value="HD_GYP"/>
    <property type="match status" value="1"/>
</dbReference>
<feature type="domain" description="PAS" evidence="1">
    <location>
        <begin position="390"/>
        <end position="463"/>
    </location>
</feature>
<dbReference type="CDD" id="cd00077">
    <property type="entry name" value="HDc"/>
    <property type="match status" value="1"/>
</dbReference>
<dbReference type="SUPFAM" id="SSF55073">
    <property type="entry name" value="Nucleotide cyclase"/>
    <property type="match status" value="1"/>
</dbReference>
<dbReference type="InterPro" id="IPR000700">
    <property type="entry name" value="PAS-assoc_C"/>
</dbReference>
<gene>
    <name evidence="5" type="ORF">JYB65_13005</name>
</gene>
<evidence type="ECO:0000259" key="3">
    <source>
        <dbReference type="PROSITE" id="PS50887"/>
    </source>
</evidence>
<dbReference type="SUPFAM" id="SSF55785">
    <property type="entry name" value="PYP-like sensor domain (PAS domain)"/>
    <property type="match status" value="4"/>
</dbReference>
<dbReference type="Pfam" id="PF13487">
    <property type="entry name" value="HD_5"/>
    <property type="match status" value="1"/>
</dbReference>
<dbReference type="Pfam" id="PF13426">
    <property type="entry name" value="PAS_9"/>
    <property type="match status" value="2"/>
</dbReference>
<dbReference type="Pfam" id="PF13188">
    <property type="entry name" value="PAS_8"/>
    <property type="match status" value="1"/>
</dbReference>
<feature type="domain" description="PAS" evidence="1">
    <location>
        <begin position="267"/>
        <end position="310"/>
    </location>
</feature>
<dbReference type="InterPro" id="IPR043128">
    <property type="entry name" value="Rev_trsase/Diguanyl_cyclase"/>
</dbReference>
<evidence type="ECO:0000313" key="5">
    <source>
        <dbReference type="EMBL" id="MBN7774277.1"/>
    </source>
</evidence>
<dbReference type="PANTHER" id="PTHR44757">
    <property type="entry name" value="DIGUANYLATE CYCLASE DGCP"/>
    <property type="match status" value="1"/>
</dbReference>
<proteinExistence type="predicted"/>
<sequence length="853" mass="97890">MREMNEKIVRSIIETLPMAYAYHQLILNSEGKPEDYIFIDANSSFEKMTGLKTENIVGKKVTEVLPAIKNDNFDWISFYGHVALTGEIKESTQYSAILNRWYNVTASSPEKGYFVAVFQDITEQVKTNNILINQKREIEHLYKDLEIIFNSTQDAMSLVKCEEDGFRYIRNNTVHQTRSGFNSQDIEGKTPSDVFGQEGKFVLENYQKCRDLVRTITYEHIFHFATGDRVWLTSITPVIQEGVVKYLVTSSKDVTELKKLQEEYEETLLRLQSMFNSHMAVMLIIEPQSGQILDANPAACDFYGYSKEEITRLNIQDINMLPNDRVRELRVAALEKSEGYFVFPHRLKSGEIKSVDVYSSPIPYDEKTVLFSIIFDVTDRENLKEELNRERKRLSITLRSIGDGVVTTDTQGLITSINQSGEEIIGWSEEEMKYNPFVSVFKLRKEQTGETVESPIAKVLKTGKIVSLENHTLLIHKTGKFVPIADSAAPIKNEDGEVLGVVMVFRDVSKDKKQQEQILFLSYNDALTGLYNRRYMEEEMKRLDTKEQMPLAVIMGDVNGLKLANDVFGHEQGDHLLRKIAEILKENCRENDVVARWGGDEFLIFLPKTKMETAQKIMSNIKKSCVKNSHGVVQLSLGMGCSVKMKKENLESVIQEAEERMYHQKLLEGRVLKKYMTNILMDTLYEKKLEDQERKRRIEQYCKEIGVHLKLSDAEMQELTLLAEAHNVGLLGIDQELLEKTEKLNAEEWEDVKRHAEIGYRIAQYTLKYSVVAENILAHHEHWDGSGYPRGIKEANIPLLSRILAVADAYDAMMHDRVYRKAMSKEEAIEELKRNAGIQFDPVIVDCFASVMG</sequence>
<dbReference type="Pfam" id="PF08448">
    <property type="entry name" value="PAS_4"/>
    <property type="match status" value="1"/>
</dbReference>
<accession>A0A939DAZ2</accession>
<dbReference type="InterPro" id="IPR037522">
    <property type="entry name" value="HD_GYP_dom"/>
</dbReference>
<dbReference type="InterPro" id="IPR000014">
    <property type="entry name" value="PAS"/>
</dbReference>
<reference evidence="5" key="1">
    <citation type="submission" date="2021-02" db="EMBL/GenBank/DDBJ databases">
        <title>Abyssanaerobacter marinus gen.nov., sp., nov, anaerobic bacterium isolated from the Onnuri vent field of Indian Ocean and suggestion of Mogibacteriaceae fam. nov., and proposal of reclassification of ambiguous this family's genus member.</title>
        <authorList>
            <person name="Kim Y.J."/>
            <person name="Yang J.-A."/>
        </authorList>
    </citation>
    <scope>NUCLEOTIDE SEQUENCE</scope>
    <source>
        <strain evidence="5">DSM 2634</strain>
    </source>
</reference>
<dbReference type="Proteomes" id="UP000664545">
    <property type="component" value="Unassembled WGS sequence"/>
</dbReference>
<dbReference type="SMART" id="SM00086">
    <property type="entry name" value="PAC"/>
    <property type="match status" value="3"/>
</dbReference>
<dbReference type="SUPFAM" id="SSF109604">
    <property type="entry name" value="HD-domain/PDEase-like"/>
    <property type="match status" value="1"/>
</dbReference>
<dbReference type="EMBL" id="JAFJZZ010000008">
    <property type="protein sequence ID" value="MBN7774277.1"/>
    <property type="molecule type" value="Genomic_DNA"/>
</dbReference>
<evidence type="ECO:0000259" key="2">
    <source>
        <dbReference type="PROSITE" id="PS50113"/>
    </source>
</evidence>
<dbReference type="Gene3D" id="3.30.450.20">
    <property type="entry name" value="PAS domain"/>
    <property type="match status" value="4"/>
</dbReference>
<protein>
    <submittedName>
        <fullName evidence="5">PAS domain S-box protein</fullName>
    </submittedName>
</protein>
<name>A0A939DAZ2_CLOAM</name>
<dbReference type="InterPro" id="IPR029787">
    <property type="entry name" value="Nucleotide_cyclase"/>
</dbReference>
<dbReference type="SMART" id="SM00267">
    <property type="entry name" value="GGDEF"/>
    <property type="match status" value="1"/>
</dbReference>
<organism evidence="5 6">
    <name type="scientific">Clostridium aminobutyricum</name>
    <dbReference type="NCBI Taxonomy" id="33953"/>
    <lineage>
        <taxon>Bacteria</taxon>
        <taxon>Bacillati</taxon>
        <taxon>Bacillota</taxon>
        <taxon>Clostridia</taxon>
        <taxon>Eubacteriales</taxon>
        <taxon>Clostridiaceae</taxon>
        <taxon>Clostridium</taxon>
    </lineage>
</organism>
<dbReference type="Pfam" id="PF00990">
    <property type="entry name" value="GGDEF"/>
    <property type="match status" value="1"/>
</dbReference>